<name>A0A8B6CGG8_MYTGA</name>
<accession>A0A8B6CGG8</accession>
<dbReference type="InterPro" id="IPR015943">
    <property type="entry name" value="WD40/YVTN_repeat-like_dom_sf"/>
</dbReference>
<gene>
    <name evidence="2" type="ORF">MGAL_10B007493</name>
</gene>
<proteinExistence type="predicted"/>
<dbReference type="CDD" id="cd19757">
    <property type="entry name" value="Bbox1"/>
    <property type="match status" value="1"/>
</dbReference>
<dbReference type="SUPFAM" id="SSF101898">
    <property type="entry name" value="NHL repeat"/>
    <property type="match status" value="1"/>
</dbReference>
<dbReference type="PANTHER" id="PTHR25462">
    <property type="entry name" value="BONUS, ISOFORM C-RELATED"/>
    <property type="match status" value="1"/>
</dbReference>
<dbReference type="SUPFAM" id="SSF57845">
    <property type="entry name" value="B-box zinc-binding domain"/>
    <property type="match status" value="1"/>
</dbReference>
<evidence type="ECO:0000256" key="1">
    <source>
        <dbReference type="SAM" id="Coils"/>
    </source>
</evidence>
<evidence type="ECO:0000313" key="2">
    <source>
        <dbReference type="EMBL" id="VDI04923.1"/>
    </source>
</evidence>
<organism evidence="2 3">
    <name type="scientific">Mytilus galloprovincialis</name>
    <name type="common">Mediterranean mussel</name>
    <dbReference type="NCBI Taxonomy" id="29158"/>
    <lineage>
        <taxon>Eukaryota</taxon>
        <taxon>Metazoa</taxon>
        <taxon>Spiralia</taxon>
        <taxon>Lophotrochozoa</taxon>
        <taxon>Mollusca</taxon>
        <taxon>Bivalvia</taxon>
        <taxon>Autobranchia</taxon>
        <taxon>Pteriomorphia</taxon>
        <taxon>Mytilida</taxon>
        <taxon>Mytiloidea</taxon>
        <taxon>Mytilidae</taxon>
        <taxon>Mytilinae</taxon>
        <taxon>Mytilus</taxon>
    </lineage>
</organism>
<dbReference type="AlphaFoldDB" id="A0A8B6CGG8"/>
<dbReference type="EMBL" id="UYJE01001770">
    <property type="protein sequence ID" value="VDI04923.1"/>
    <property type="molecule type" value="Genomic_DNA"/>
</dbReference>
<dbReference type="Gene3D" id="2.130.10.10">
    <property type="entry name" value="YVTN repeat-like/Quinoprotein amine dehydrogenase"/>
    <property type="match status" value="1"/>
</dbReference>
<feature type="coiled-coil region" evidence="1">
    <location>
        <begin position="140"/>
        <end position="192"/>
    </location>
</feature>
<dbReference type="PANTHER" id="PTHR25462:SF296">
    <property type="entry name" value="MEIOTIC P26, ISOFORM F"/>
    <property type="match status" value="1"/>
</dbReference>
<dbReference type="OrthoDB" id="6101175at2759"/>
<evidence type="ECO:0008006" key="4">
    <source>
        <dbReference type="Google" id="ProtNLM"/>
    </source>
</evidence>
<dbReference type="Proteomes" id="UP000596742">
    <property type="component" value="Unassembled WGS sequence"/>
</dbReference>
<dbReference type="InterPro" id="IPR047153">
    <property type="entry name" value="TRIM45/56/19-like"/>
</dbReference>
<keyword evidence="1" id="KW-0175">Coiled coil</keyword>
<protein>
    <recommendedName>
        <fullName evidence="4">B box-type domain-containing protein</fullName>
    </recommendedName>
</protein>
<keyword evidence="3" id="KW-1185">Reference proteome</keyword>
<sequence>MNYTSKMLQTLLSYFRFKNKETAGYKSVCGICDLRNLSKPSVVWCSECYEHLCKTCVDHHKFSRATKHHKTITNVEYNKLSPFTKNIKPFCEEHEDKYQMYCQNHESPCCRKCLLTDHRNCKDIHPLENIVQNVKSSSAFEDLEKSLEEMMKNITQIQENRLRYLFSIQKSKVDIENEIQHIRLQINKHLDQVQNKLIMQLNTEENKVVEEIETFTELLKGKEKEIGELLTNVQHIKTCASDLQVFLSMKQIEKTVVPCEQYIQSLFKDRTLEQTIISCSINNKIKKISTRIQSFGKIKISKQECNISLVNEREKQAQIMVDVSIDNCTLKLIQKMNNFGSKVTGCTILPSGKKLFCNFSPARLILVSVDGLIEKTISLETTSAFDVTPLDQDTVAVTSPVDSCITIVDLCRQDAIRTFKTHDSCFGITIHDGHLVFCALNKGLQKLDLQNDNKITNVVTFECSDESYVTSWHDQLYLADAKMKAVVCFNTEGEVKWKFELEETILGGISVDCHGNVMVASRNTANIILISPSEARYKHLLGWDDIQDSPQAIDYDKHTKSLLISCISGSAFLFTVKKNKCS</sequence>
<evidence type="ECO:0000313" key="3">
    <source>
        <dbReference type="Proteomes" id="UP000596742"/>
    </source>
</evidence>
<dbReference type="Gene3D" id="3.30.160.60">
    <property type="entry name" value="Classic Zinc Finger"/>
    <property type="match status" value="1"/>
</dbReference>
<comment type="caution">
    <text evidence="2">The sequence shown here is derived from an EMBL/GenBank/DDBJ whole genome shotgun (WGS) entry which is preliminary data.</text>
</comment>
<reference evidence="2" key="1">
    <citation type="submission" date="2018-11" db="EMBL/GenBank/DDBJ databases">
        <authorList>
            <person name="Alioto T."/>
            <person name="Alioto T."/>
        </authorList>
    </citation>
    <scope>NUCLEOTIDE SEQUENCE</scope>
</reference>